<dbReference type="PANTHER" id="PTHR31687:SF3">
    <property type="entry name" value="PROTEIN URG3"/>
    <property type="match status" value="1"/>
</dbReference>
<dbReference type="EMBL" id="JTHE02000003">
    <property type="protein sequence ID" value="NEV66657.1"/>
    <property type="molecule type" value="Genomic_DNA"/>
</dbReference>
<accession>A0A0C1VBR6</accession>
<proteinExistence type="predicted"/>
<sequence length="411" mass="44346">MTPSESAAIADLRTPQAVRDRCQQLFALCEAGQLDHFACDLSQLDTVADYVVATTQQLYPDFDVPFHSRWRHFDAGGTPRLAQLDQSLAELSVAAAARSRLDLAIVSVLLDAGAGSLWRYHDRAADQVLGRSEGLAIASLHAFQQGVFSSDPEQPYQVDAAGLQALTESDLANAFQVSDENPLVGLSGRLQLLHQLGRSLAAHPQRFGADCPRPGNLLDYWHATYGNTLDAGNLLTEVLISFGDIWPGRVAIADTNLGDVWPHPALSNTGPGTNLVPFHKLSQWLTYSLVEPLQSAGLTVTNLNTLTGLAEYRNGGLCLDLGLLVPKHDAVTREAHLPSSPVVVEWRALTVVMLDAIGDRVRHQLGKSAEELPLIKVLEGGTWAAGRRIAKHLRSDSGAPPITIQSDGTVF</sequence>
<reference evidence="1" key="1">
    <citation type="submission" date="2014-11" db="EMBL/GenBank/DDBJ databases">
        <authorList>
            <person name="Malar M.C."/>
            <person name="Sen D."/>
            <person name="Tripathy S."/>
        </authorList>
    </citation>
    <scope>NUCLEOTIDE SEQUENCE</scope>
    <source>
        <strain evidence="1">BDU141951</strain>
    </source>
</reference>
<comment type="caution">
    <text evidence="1">The sequence shown here is derived from an EMBL/GenBank/DDBJ whole genome shotgun (WGS) entry which is preliminary data.</text>
</comment>
<organism evidence="1">
    <name type="scientific">Lyngbya confervoides BDU141951</name>
    <dbReference type="NCBI Taxonomy" id="1574623"/>
    <lineage>
        <taxon>Bacteria</taxon>
        <taxon>Bacillati</taxon>
        <taxon>Cyanobacteriota</taxon>
        <taxon>Cyanophyceae</taxon>
        <taxon>Oscillatoriophycideae</taxon>
        <taxon>Oscillatoriales</taxon>
        <taxon>Microcoleaceae</taxon>
        <taxon>Lyngbya</taxon>
    </lineage>
</organism>
<name>A0A0C1VBR6_9CYAN</name>
<evidence type="ECO:0000313" key="1">
    <source>
        <dbReference type="EMBL" id="NEV66657.1"/>
    </source>
</evidence>
<dbReference type="AlphaFoldDB" id="A0A0C1VBR6"/>
<dbReference type="Pfam" id="PF07958">
    <property type="entry name" value="DUF1688"/>
    <property type="match status" value="1"/>
</dbReference>
<protein>
    <submittedName>
        <fullName evidence="1">URC4/urg3 family protein</fullName>
    </submittedName>
</protein>
<gene>
    <name evidence="1" type="ORF">QQ91_005970</name>
</gene>
<dbReference type="InterPro" id="IPR012469">
    <property type="entry name" value="DUF1688"/>
</dbReference>
<reference evidence="1" key="3">
    <citation type="submission" date="2020-02" db="EMBL/GenBank/DDBJ databases">
        <authorList>
            <person name="Sarangi A.N."/>
            <person name="Ghosh S."/>
            <person name="Mukherjee M."/>
            <person name="Tripathy S."/>
        </authorList>
    </citation>
    <scope>NUCLEOTIDE SEQUENCE</scope>
    <source>
        <strain evidence="1">BDU141951</strain>
    </source>
</reference>
<dbReference type="PANTHER" id="PTHR31687">
    <property type="match status" value="1"/>
</dbReference>
<reference evidence="1" key="2">
    <citation type="journal article" date="2015" name="Genome Announc.">
        <title>Draft Genome Sequence of Filamentous Marine Cyanobacterium Lyngbya confervoides Strain BDU141951.</title>
        <authorList>
            <person name="Chandrababunaidu M.M."/>
            <person name="Sen D."/>
            <person name="Tripathy S."/>
        </authorList>
    </citation>
    <scope>NUCLEOTIDE SEQUENCE</scope>
    <source>
        <strain evidence="1">BDU141951</strain>
    </source>
</reference>